<evidence type="ECO:0000313" key="1">
    <source>
        <dbReference type="EMBL" id="MDR6939331.1"/>
    </source>
</evidence>
<dbReference type="Gene3D" id="3.30.70.1200">
    <property type="entry name" value="Crispr-associated protein, domain 1"/>
    <property type="match status" value="1"/>
</dbReference>
<dbReference type="SMART" id="SM01101">
    <property type="entry name" value="CRISPR_assoc"/>
    <property type="match status" value="1"/>
</dbReference>
<organism evidence="1 2">
    <name type="scientific">Arcanobacterium hippocoleae</name>
    <dbReference type="NCBI Taxonomy" id="149017"/>
    <lineage>
        <taxon>Bacteria</taxon>
        <taxon>Bacillati</taxon>
        <taxon>Actinomycetota</taxon>
        <taxon>Actinomycetes</taxon>
        <taxon>Actinomycetales</taxon>
        <taxon>Actinomycetaceae</taxon>
        <taxon>Arcanobacterium</taxon>
    </lineage>
</organism>
<comment type="caution">
    <text evidence="1">The sequence shown here is derived from an EMBL/GenBank/DDBJ whole genome shotgun (WGS) entry which is preliminary data.</text>
</comment>
<accession>A0ABU1T392</accession>
<dbReference type="Proteomes" id="UP001266099">
    <property type="component" value="Unassembled WGS sequence"/>
</dbReference>
<dbReference type="SUPFAM" id="SSF117987">
    <property type="entry name" value="CRISPR-associated protein"/>
    <property type="match status" value="2"/>
</dbReference>
<protein>
    <submittedName>
        <fullName evidence="1">CRISPR system Cascade subunit CasE</fullName>
    </submittedName>
</protein>
<reference evidence="1 2" key="1">
    <citation type="submission" date="2023-07" db="EMBL/GenBank/DDBJ databases">
        <title>Sequencing the genomes of 1000 actinobacteria strains.</title>
        <authorList>
            <person name="Klenk H.-P."/>
        </authorList>
    </citation>
    <scope>NUCLEOTIDE SEQUENCE [LARGE SCALE GENOMIC DNA]</scope>
    <source>
        <strain evidence="1 2">DSM 15539</strain>
    </source>
</reference>
<sequence length="216" mass="24411">MYFTRIELNAVRRQTRKLLGNPEAMHAAVSSLFPRSLEETGRLLWRVDRLREALYVYLVSEKKPDAASLIEQAGWETAPAQIADYSAFLDQLTKGQQYAFKLCANPTRTIWIPGSRGKRVPHVTAHQQLQWFLNKTEALGISCVGESESENPTVQITRRGQQLVYKRANQRVPITYAVFEGLCTVTNPELLRKALCEGVGREKAYGYGLLTLAKPE</sequence>
<dbReference type="Pfam" id="PF08798">
    <property type="entry name" value="CRISPR_assoc"/>
    <property type="match status" value="1"/>
</dbReference>
<keyword evidence="2" id="KW-1185">Reference proteome</keyword>
<evidence type="ECO:0000313" key="2">
    <source>
        <dbReference type="Proteomes" id="UP001266099"/>
    </source>
</evidence>
<dbReference type="EMBL" id="JAVDUJ010000001">
    <property type="protein sequence ID" value="MDR6939331.1"/>
    <property type="molecule type" value="Genomic_DNA"/>
</dbReference>
<dbReference type="CDD" id="cd09727">
    <property type="entry name" value="Cas6_I-E"/>
    <property type="match status" value="1"/>
</dbReference>
<dbReference type="RefSeq" id="WP_309955931.1">
    <property type="nucleotide sequence ID" value="NZ_CP136414.1"/>
</dbReference>
<dbReference type="InterPro" id="IPR010179">
    <property type="entry name" value="CRISPR-assoc_prot_Cse3"/>
</dbReference>
<name>A0ABU1T392_9ACTO</name>
<gene>
    <name evidence="1" type="ORF">J2S36_000874</name>
</gene>
<dbReference type="Gene3D" id="3.30.70.1210">
    <property type="entry name" value="Crispr-associated protein, domain 2"/>
    <property type="match status" value="1"/>
</dbReference>
<proteinExistence type="predicted"/>
<dbReference type="NCBIfam" id="TIGR01907">
    <property type="entry name" value="casE_Cse3"/>
    <property type="match status" value="1"/>
</dbReference>